<dbReference type="RefSeq" id="WP_088565728.1">
    <property type="nucleotide sequence ID" value="NZ_CP020946.1"/>
</dbReference>
<protein>
    <submittedName>
        <fullName evidence="1">Uncharacterized protein</fullName>
    </submittedName>
</protein>
<proteinExistence type="predicted"/>
<gene>
    <name evidence="1" type="ORF">B9G79_12060</name>
</gene>
<evidence type="ECO:0000313" key="1">
    <source>
        <dbReference type="EMBL" id="ASD64249.1"/>
    </source>
</evidence>
<reference evidence="1 2" key="1">
    <citation type="submission" date="2017-04" db="EMBL/GenBank/DDBJ databases">
        <title>Whole genome sequence of Bdellovibrio bacteriovorus strain SSB218315.</title>
        <authorList>
            <person name="Oyedara O."/>
            <person name="Rodriguez-Perez M.A."/>
        </authorList>
    </citation>
    <scope>NUCLEOTIDE SEQUENCE [LARGE SCALE GENOMIC DNA]</scope>
    <source>
        <strain evidence="1 2">SSB218315</strain>
    </source>
</reference>
<dbReference type="AlphaFoldDB" id="A0A1Z3N9W4"/>
<evidence type="ECO:0000313" key="2">
    <source>
        <dbReference type="Proteomes" id="UP000197003"/>
    </source>
</evidence>
<name>A0A1Z3N9W4_BDEBC</name>
<dbReference type="EMBL" id="CP020946">
    <property type="protein sequence ID" value="ASD64249.1"/>
    <property type="molecule type" value="Genomic_DNA"/>
</dbReference>
<dbReference type="Proteomes" id="UP000197003">
    <property type="component" value="Chromosome"/>
</dbReference>
<sequence>MNRKNRRKDKFSHWPKEMELVSRMAIELSKLGIELSPHQRRAVVSSVRIRTNFLSLQNSGLDKRSVRKDLQFRMVTLSRSAEQLERDQNPYEFIEDDFIKRQLFLAVLEKAFLIQEEKIKSNIRDAQAIDFHLWVLHQILVENGLLKPTHVLTAILKKVGYWRGFGESLKVGTVQNRISRAKKLVDKAIKKKACHMPKVISEWPRWNSEDFVSKLSQGCPKCAKIWDKILGRVAHEVAPWDLAIAELKEEIPYFSEAIGVVADSLGGEGEAAMPLPKLLDYLPHRYQGAIMHLFVSKLFV</sequence>
<accession>A0A1Z3N9W4</accession>
<organism evidence="1 2">
    <name type="scientific">Bdellovibrio bacteriovorus</name>
    <dbReference type="NCBI Taxonomy" id="959"/>
    <lineage>
        <taxon>Bacteria</taxon>
        <taxon>Pseudomonadati</taxon>
        <taxon>Bdellovibrionota</taxon>
        <taxon>Bdellovibrionia</taxon>
        <taxon>Bdellovibrionales</taxon>
        <taxon>Pseudobdellovibrionaceae</taxon>
        <taxon>Bdellovibrio</taxon>
    </lineage>
</organism>